<sequence>MQHSPSTSAAVLLLHGFGGHPFEMRSLQKALEAAGYYVEVPLLPGHGVTVDEFQRTDFVDWYGSARDAFLRLSAAYEQVFVAGLSLGGALSLALGEEFDPAGIATLAAPVFLYSFFPPLFSDWRLPFVPLLQHVRPIWPMPGPNSASREIAPWRGYECVMALKPLTSLLRGIKIIREDLRAIKSPLLSIHAKGDRTVPVQNVWEIQRAVSSQVRRLELLSIQENITSHHLLTTHRDTRERVALSVVHFFDELRQ</sequence>
<evidence type="ECO:0000259" key="2">
    <source>
        <dbReference type="Pfam" id="PF12697"/>
    </source>
</evidence>
<dbReference type="AlphaFoldDB" id="A0A1T4W3V4"/>
<dbReference type="RefSeq" id="WP_078684946.1">
    <property type="nucleotide sequence ID" value="NZ_FUYA01000004.1"/>
</dbReference>
<dbReference type="EMBL" id="FUYA01000004">
    <property type="protein sequence ID" value="SKA71745.1"/>
    <property type="molecule type" value="Genomic_DNA"/>
</dbReference>
<dbReference type="InterPro" id="IPR029058">
    <property type="entry name" value="AB_hydrolase_fold"/>
</dbReference>
<dbReference type="InterPro" id="IPR012354">
    <property type="entry name" value="Esterase_lipase"/>
</dbReference>
<dbReference type="STRING" id="1121442.SAMN02745702_01546"/>
<dbReference type="GO" id="GO:0052689">
    <property type="term" value="F:carboxylic ester hydrolase activity"/>
    <property type="evidence" value="ECO:0007669"/>
    <property type="project" value="InterPro"/>
</dbReference>
<accession>A0A1T4W3V4</accession>
<reference evidence="3 4" key="1">
    <citation type="submission" date="2017-02" db="EMBL/GenBank/DDBJ databases">
        <authorList>
            <person name="Peterson S.W."/>
        </authorList>
    </citation>
    <scope>NUCLEOTIDE SEQUENCE [LARGE SCALE GENOMIC DNA]</scope>
    <source>
        <strain evidence="3 4">DSM 18034</strain>
    </source>
</reference>
<keyword evidence="4" id="KW-1185">Reference proteome</keyword>
<dbReference type="Pfam" id="PF12697">
    <property type="entry name" value="Abhydrolase_6"/>
    <property type="match status" value="1"/>
</dbReference>
<protein>
    <submittedName>
        <fullName evidence="3">Carboxylesterase</fullName>
    </submittedName>
</protein>
<name>A0A1T4W3V4_9BACT</name>
<dbReference type="PRINTS" id="PR00111">
    <property type="entry name" value="ABHYDROLASE"/>
</dbReference>
<evidence type="ECO:0000313" key="3">
    <source>
        <dbReference type="EMBL" id="SKA71745.1"/>
    </source>
</evidence>
<dbReference type="SUPFAM" id="SSF53474">
    <property type="entry name" value="alpha/beta-Hydrolases"/>
    <property type="match status" value="1"/>
</dbReference>
<proteinExistence type="predicted"/>
<feature type="active site" description="Charge relay system" evidence="1">
    <location>
        <position position="229"/>
    </location>
</feature>
<dbReference type="OrthoDB" id="9786110at2"/>
<gene>
    <name evidence="3" type="ORF">SAMN02745702_01546</name>
</gene>
<dbReference type="Proteomes" id="UP000189733">
    <property type="component" value="Unassembled WGS sequence"/>
</dbReference>
<dbReference type="InterPro" id="IPR000073">
    <property type="entry name" value="AB_hydrolase_1"/>
</dbReference>
<dbReference type="PIRSF" id="PIRSF017388">
    <property type="entry name" value="Esterase_lipase"/>
    <property type="match status" value="1"/>
</dbReference>
<feature type="domain" description="AB hydrolase-1" evidence="2">
    <location>
        <begin position="11"/>
        <end position="207"/>
    </location>
</feature>
<dbReference type="Gene3D" id="3.40.50.1820">
    <property type="entry name" value="alpha/beta hydrolase"/>
    <property type="match status" value="1"/>
</dbReference>
<dbReference type="InterPro" id="IPR051044">
    <property type="entry name" value="MAG_DAG_Lipase"/>
</dbReference>
<evidence type="ECO:0000256" key="1">
    <source>
        <dbReference type="PIRSR" id="PIRSR017388-1"/>
    </source>
</evidence>
<dbReference type="PANTHER" id="PTHR11614">
    <property type="entry name" value="PHOSPHOLIPASE-RELATED"/>
    <property type="match status" value="1"/>
</dbReference>
<feature type="active site" description="Nucleophile" evidence="1">
    <location>
        <position position="85"/>
    </location>
</feature>
<organism evidence="3 4">
    <name type="scientific">Desulfobaculum bizertense DSM 18034</name>
    <dbReference type="NCBI Taxonomy" id="1121442"/>
    <lineage>
        <taxon>Bacteria</taxon>
        <taxon>Pseudomonadati</taxon>
        <taxon>Thermodesulfobacteriota</taxon>
        <taxon>Desulfovibrionia</taxon>
        <taxon>Desulfovibrionales</taxon>
        <taxon>Desulfovibrionaceae</taxon>
        <taxon>Desulfobaculum</taxon>
    </lineage>
</organism>
<evidence type="ECO:0000313" key="4">
    <source>
        <dbReference type="Proteomes" id="UP000189733"/>
    </source>
</evidence>
<feature type="active site" description="Charge relay system" evidence="1">
    <location>
        <position position="194"/>
    </location>
</feature>